<name>A0A6M4AYP2_9SPHN</name>
<dbReference type="SUPFAM" id="SSF53335">
    <property type="entry name" value="S-adenosyl-L-methionine-dependent methyltransferases"/>
    <property type="match status" value="1"/>
</dbReference>
<dbReference type="SUPFAM" id="SSF46785">
    <property type="entry name" value="Winged helix' DNA-binding domain"/>
    <property type="match status" value="1"/>
</dbReference>
<dbReference type="CDD" id="cd00090">
    <property type="entry name" value="HTH_ARSR"/>
    <property type="match status" value="1"/>
</dbReference>
<dbReference type="NCBIfam" id="NF033788">
    <property type="entry name" value="HTH_metalloreg"/>
    <property type="match status" value="1"/>
</dbReference>
<dbReference type="PROSITE" id="PS50987">
    <property type="entry name" value="HTH_ARSR_2"/>
    <property type="match status" value="1"/>
</dbReference>
<dbReference type="KEGG" id="slan:GV829_01190"/>
<protein>
    <submittedName>
        <fullName evidence="2">Metalloregulator ArsR/SmtB family transcription factor</fullName>
    </submittedName>
</protein>
<sequence length="326" mass="35857">MHSVLGLFAALSDASRLRIIALLRHYELAVGEIAQLLDQSQPRVSRHVRILEEAGLVERCREGSWVFVRLARNPQVAALLSFAGQLPLAPAERRIAEQDRNRLAAVQAEREAAAARYFAAHANEWDAIRSLHVAEEEVERAILTLMRNRRLGHMVDVGTGTGRMAGILGPAASKVTAIDRSPEMLRIARTNLAAQSLPVELVQGDFMALPLADASVDSIIMHQVLHYASMPDLAIAEAARVLRGSGHLLIADFAPHDREELRRDAAHVRLGFSDGQIRGWFAASGLILETTEALSGGELTVKLWLGRRRSDQVRDPLDKQNRKVAA</sequence>
<dbReference type="InterPro" id="IPR013216">
    <property type="entry name" value="Methyltransf_11"/>
</dbReference>
<proteinExistence type="predicted"/>
<dbReference type="InterPro" id="IPR050508">
    <property type="entry name" value="Methyltransf_Superfamily"/>
</dbReference>
<dbReference type="InterPro" id="IPR029063">
    <property type="entry name" value="SAM-dependent_MTases_sf"/>
</dbReference>
<dbReference type="InterPro" id="IPR036388">
    <property type="entry name" value="WH-like_DNA-bd_sf"/>
</dbReference>
<dbReference type="Proteomes" id="UP000503018">
    <property type="component" value="Chromosome"/>
</dbReference>
<dbReference type="Pfam" id="PF01022">
    <property type="entry name" value="HTH_5"/>
    <property type="match status" value="1"/>
</dbReference>
<dbReference type="PANTHER" id="PTHR42912">
    <property type="entry name" value="METHYLTRANSFERASE"/>
    <property type="match status" value="1"/>
</dbReference>
<dbReference type="RefSeq" id="WP_169947795.1">
    <property type="nucleotide sequence ID" value="NZ_CP053015.1"/>
</dbReference>
<dbReference type="InterPro" id="IPR011991">
    <property type="entry name" value="ArsR-like_HTH"/>
</dbReference>
<evidence type="ECO:0000259" key="1">
    <source>
        <dbReference type="PROSITE" id="PS50987"/>
    </source>
</evidence>
<reference evidence="2 3" key="1">
    <citation type="submission" date="2020-01" db="EMBL/GenBank/DDBJ databases">
        <title>Sphingomonas sp. strain CSW-10.</title>
        <authorList>
            <person name="Chen W.-M."/>
        </authorList>
    </citation>
    <scope>NUCLEOTIDE SEQUENCE [LARGE SCALE GENOMIC DNA]</scope>
    <source>
        <strain evidence="2 3">CSW-10</strain>
    </source>
</reference>
<dbReference type="GO" id="GO:0003700">
    <property type="term" value="F:DNA-binding transcription factor activity"/>
    <property type="evidence" value="ECO:0007669"/>
    <property type="project" value="InterPro"/>
</dbReference>
<dbReference type="PRINTS" id="PR00778">
    <property type="entry name" value="HTHARSR"/>
</dbReference>
<dbReference type="InterPro" id="IPR036390">
    <property type="entry name" value="WH_DNA-bd_sf"/>
</dbReference>
<evidence type="ECO:0000313" key="3">
    <source>
        <dbReference type="Proteomes" id="UP000503018"/>
    </source>
</evidence>
<dbReference type="Gene3D" id="3.40.50.150">
    <property type="entry name" value="Vaccinia Virus protein VP39"/>
    <property type="match status" value="1"/>
</dbReference>
<keyword evidence="3" id="KW-1185">Reference proteome</keyword>
<dbReference type="Pfam" id="PF08241">
    <property type="entry name" value="Methyltransf_11"/>
    <property type="match status" value="1"/>
</dbReference>
<evidence type="ECO:0000313" key="2">
    <source>
        <dbReference type="EMBL" id="QJQ33492.1"/>
    </source>
</evidence>
<organism evidence="2 3">
    <name type="scientific">Sphingomonas lacunae</name>
    <dbReference type="NCBI Taxonomy" id="2698828"/>
    <lineage>
        <taxon>Bacteria</taxon>
        <taxon>Pseudomonadati</taxon>
        <taxon>Pseudomonadota</taxon>
        <taxon>Alphaproteobacteria</taxon>
        <taxon>Sphingomonadales</taxon>
        <taxon>Sphingomonadaceae</taxon>
        <taxon>Sphingomonas</taxon>
    </lineage>
</organism>
<dbReference type="GO" id="GO:0008757">
    <property type="term" value="F:S-adenosylmethionine-dependent methyltransferase activity"/>
    <property type="evidence" value="ECO:0007669"/>
    <property type="project" value="InterPro"/>
</dbReference>
<dbReference type="Gene3D" id="1.10.10.10">
    <property type="entry name" value="Winged helix-like DNA-binding domain superfamily/Winged helix DNA-binding domain"/>
    <property type="match status" value="1"/>
</dbReference>
<gene>
    <name evidence="2" type="ORF">GV829_01190</name>
</gene>
<dbReference type="AlphaFoldDB" id="A0A6M4AYP2"/>
<dbReference type="InterPro" id="IPR001845">
    <property type="entry name" value="HTH_ArsR_DNA-bd_dom"/>
</dbReference>
<dbReference type="CDD" id="cd02440">
    <property type="entry name" value="AdoMet_MTases"/>
    <property type="match status" value="1"/>
</dbReference>
<accession>A0A6M4AYP2</accession>
<feature type="domain" description="HTH arsR-type" evidence="1">
    <location>
        <begin position="1"/>
        <end position="91"/>
    </location>
</feature>
<dbReference type="SMART" id="SM00418">
    <property type="entry name" value="HTH_ARSR"/>
    <property type="match status" value="1"/>
</dbReference>
<dbReference type="EMBL" id="CP053015">
    <property type="protein sequence ID" value="QJQ33492.1"/>
    <property type="molecule type" value="Genomic_DNA"/>
</dbReference>